<organism evidence="5">
    <name type="scientific">Trichuris suis</name>
    <name type="common">pig whipworm</name>
    <dbReference type="NCBI Taxonomy" id="68888"/>
    <lineage>
        <taxon>Eukaryota</taxon>
        <taxon>Metazoa</taxon>
        <taxon>Ecdysozoa</taxon>
        <taxon>Nematoda</taxon>
        <taxon>Enoplea</taxon>
        <taxon>Dorylaimia</taxon>
        <taxon>Trichinellida</taxon>
        <taxon>Trichuridae</taxon>
        <taxon>Trichuris</taxon>
    </lineage>
</organism>
<keyword evidence="3" id="KW-0235">DNA replication</keyword>
<sequence length="723" mass="82677">MTSVPEEAEESSPTEDEATCDGMDSDLIFDILLSERMNVQSLQKNFEFLTFSTYFEPDSLLVLEIPENFLSKLRRGERLYIRGSPSENAHLCSNESSFSVVGAQLSSTLLVVEKPQIQKDFSTLNLPAEQEMSTIIANPSSFLQLTLPGVNCVRRVRQFLENYTFRGKDRESQLPLGAAQMTMDTLYGEIPCSNYEINVALERLFSCEINGSIRLLDFGYLEKLTTNIVRYIEEISCSWRTICQQTVMTELSTLEPLPVLQRWFQLFTTPSEIEPNLRSFDERKFCRLYAEMLLRRAGKFNLEDFEKIWQESVPDGMCTSLEHLVGLAIVHDDESPAFIEYFPHFDLPDEAAERLKALFSRKEQWSFAELKPYLRDLVAENSQLYELLEKQCRSFVENGITKTFIKRTLEKLKKGFTASGENAFSRGSLGCFPFPREKRVADQKTPSTAFSESILTSDSWAQINSENYAGLILLRVHVASPAATRCRCIRKYPARDCRVLAARVIILLLTLLRQWKYLFTSFSILAVVQRSSSTLSQESNISMLFFIKAHNVSHSLTRKGDEEVILGASTSKLQFPLIHHVCYASINNIAWRSSVVTSSMILFKKFSNEPGYTILKQRLYDQNFTRIAMEQLYKYDMQQKKVYWSRIDGDLQLEKIDPLLTVIRFTAKETDCIVTASESIASIYTDNCHISGWATFNCAVITHAEEPRHVTIVCQDDTLPAFI</sequence>
<proteinExistence type="inferred from homology"/>
<dbReference type="PANTHER" id="PTHR13395">
    <property type="entry name" value="SISTER CHROMATID COHESION PROTEIN DCC1-RELATED"/>
    <property type="match status" value="1"/>
</dbReference>
<dbReference type="GO" id="GO:0034088">
    <property type="term" value="P:maintenance of mitotic sister chromatid cohesion"/>
    <property type="evidence" value="ECO:0007669"/>
    <property type="project" value="TreeGrafter"/>
</dbReference>
<protein>
    <recommendedName>
        <fullName evidence="2">Sister chromatid cohesion protein DCC1</fullName>
    </recommendedName>
</protein>
<dbReference type="GO" id="GO:0006260">
    <property type="term" value="P:DNA replication"/>
    <property type="evidence" value="ECO:0007669"/>
    <property type="project" value="UniProtKB-KW"/>
</dbReference>
<comment type="similarity">
    <text evidence="1">Belongs to the DCC1 family.</text>
</comment>
<dbReference type="AlphaFoldDB" id="A0A085NEV1"/>
<evidence type="ECO:0000313" key="5">
    <source>
        <dbReference type="EMBL" id="KFD67997.1"/>
    </source>
</evidence>
<dbReference type="PANTHER" id="PTHR13395:SF6">
    <property type="entry name" value="SISTER CHROMATID COHESION PROTEIN DCC1"/>
    <property type="match status" value="1"/>
</dbReference>
<name>A0A085NEV1_9BILA</name>
<dbReference type="GO" id="GO:0000785">
    <property type="term" value="C:chromatin"/>
    <property type="evidence" value="ECO:0007669"/>
    <property type="project" value="TreeGrafter"/>
</dbReference>
<dbReference type="InterPro" id="IPR019128">
    <property type="entry name" value="Dcc1"/>
</dbReference>
<dbReference type="EMBL" id="KL367509">
    <property type="protein sequence ID" value="KFD67997.1"/>
    <property type="molecule type" value="Genomic_DNA"/>
</dbReference>
<evidence type="ECO:0000256" key="3">
    <source>
        <dbReference type="ARBA" id="ARBA00022705"/>
    </source>
</evidence>
<gene>
    <name evidence="5" type="ORF">M514_11217</name>
</gene>
<dbReference type="Proteomes" id="UP000030758">
    <property type="component" value="Unassembled WGS sequence"/>
</dbReference>
<dbReference type="GO" id="GO:0000775">
    <property type="term" value="C:chromosome, centromeric region"/>
    <property type="evidence" value="ECO:0007669"/>
    <property type="project" value="TreeGrafter"/>
</dbReference>
<dbReference type="GO" id="GO:0031390">
    <property type="term" value="C:Ctf18 RFC-like complex"/>
    <property type="evidence" value="ECO:0007669"/>
    <property type="project" value="InterPro"/>
</dbReference>
<evidence type="ECO:0000256" key="2">
    <source>
        <dbReference type="ARBA" id="ARBA00017682"/>
    </source>
</evidence>
<evidence type="ECO:0000256" key="4">
    <source>
        <dbReference type="SAM" id="MobiDB-lite"/>
    </source>
</evidence>
<evidence type="ECO:0000256" key="1">
    <source>
        <dbReference type="ARBA" id="ARBA00007017"/>
    </source>
</evidence>
<reference evidence="5" key="1">
    <citation type="journal article" date="2014" name="Nat. Genet.">
        <title>Genome and transcriptome of the porcine whipworm Trichuris suis.</title>
        <authorList>
            <person name="Jex A.R."/>
            <person name="Nejsum P."/>
            <person name="Schwarz E.M."/>
            <person name="Hu L."/>
            <person name="Young N.D."/>
            <person name="Hall R.S."/>
            <person name="Korhonen P.K."/>
            <person name="Liao S."/>
            <person name="Thamsborg S."/>
            <person name="Xia J."/>
            <person name="Xu P."/>
            <person name="Wang S."/>
            <person name="Scheerlinck J.P."/>
            <person name="Hofmann A."/>
            <person name="Sternberg P.W."/>
            <person name="Wang J."/>
            <person name="Gasser R.B."/>
        </authorList>
    </citation>
    <scope>NUCLEOTIDE SEQUENCE [LARGE SCALE GENOMIC DNA]</scope>
    <source>
        <strain evidence="5">DCEP-RM93F</strain>
    </source>
</reference>
<feature type="region of interest" description="Disordered" evidence="4">
    <location>
        <begin position="1"/>
        <end position="21"/>
    </location>
</feature>
<dbReference type="Pfam" id="PF09724">
    <property type="entry name" value="Dcc1"/>
    <property type="match status" value="1"/>
</dbReference>
<accession>A0A085NEV1</accession>
<feature type="compositionally biased region" description="Acidic residues" evidence="4">
    <location>
        <begin position="1"/>
        <end position="19"/>
    </location>
</feature>